<dbReference type="KEGG" id="vg:60335273"/>
<evidence type="ECO:0008006" key="3">
    <source>
        <dbReference type="Google" id="ProtNLM"/>
    </source>
</evidence>
<reference evidence="2" key="1">
    <citation type="submission" date="2018-02" db="EMBL/GenBank/DDBJ databases">
        <authorList>
            <person name="Cohen D.B."/>
            <person name="Kent A.D."/>
        </authorList>
    </citation>
    <scope>NUCLEOTIDE SEQUENCE [LARGE SCALE GENOMIC DNA]</scope>
</reference>
<dbReference type="Pfam" id="PF13455">
    <property type="entry name" value="MUG113"/>
    <property type="match status" value="1"/>
</dbReference>
<name>A0A2P1JRE8_9CAUD</name>
<protein>
    <recommendedName>
        <fullName evidence="3">GIY-YIG nuclease family protein</fullName>
    </recommendedName>
</protein>
<evidence type="ECO:0000313" key="1">
    <source>
        <dbReference type="EMBL" id="AVO21693.1"/>
    </source>
</evidence>
<dbReference type="GeneID" id="60335273"/>
<organism evidence="1 2">
    <name type="scientific">Mycobacterium phage MooMoo</name>
    <dbReference type="NCBI Taxonomy" id="2108127"/>
    <lineage>
        <taxon>Viruses</taxon>
        <taxon>Duplodnaviria</taxon>
        <taxon>Heunggongvirae</taxon>
        <taxon>Uroviricota</taxon>
        <taxon>Caudoviricetes</taxon>
        <taxon>Gracegardnervirinae</taxon>
        <taxon>Moomoovirus</taxon>
        <taxon>Moomoovirus moomoo</taxon>
    </lineage>
</organism>
<dbReference type="RefSeq" id="YP_009963689.1">
    <property type="nucleotide sequence ID" value="NC_051721.1"/>
</dbReference>
<accession>A0A2P1JRE8</accession>
<proteinExistence type="predicted"/>
<gene>
    <name evidence="1" type="primary">88</name>
    <name evidence="1" type="ORF">SEA_MOOMOO_88</name>
</gene>
<sequence>MTDSMPQPTKSHVVYYLALSPTVIKIGTTGDLPARIKGLRTSIQYVVALEQGGHELETQRHRQFHAERLSRREDFRVSERLQAHIDHIRRTTRSDELIEMYRSRSRGV</sequence>
<dbReference type="Proteomes" id="UP000241634">
    <property type="component" value="Segment"/>
</dbReference>
<evidence type="ECO:0000313" key="2">
    <source>
        <dbReference type="Proteomes" id="UP000241634"/>
    </source>
</evidence>
<dbReference type="EMBL" id="MH001449">
    <property type="protein sequence ID" value="AVO21693.1"/>
    <property type="molecule type" value="Genomic_DNA"/>
</dbReference>
<keyword evidence="2" id="KW-1185">Reference proteome</keyword>